<dbReference type="AlphaFoldDB" id="A0A0K1PMH6"/>
<proteinExistence type="predicted"/>
<evidence type="ECO:0000313" key="3">
    <source>
        <dbReference type="Proteomes" id="UP000064967"/>
    </source>
</evidence>
<keyword evidence="3" id="KW-1185">Reference proteome</keyword>
<dbReference type="EMBL" id="CP012333">
    <property type="protein sequence ID" value="AKU94616.1"/>
    <property type="molecule type" value="Genomic_DNA"/>
</dbReference>
<gene>
    <name evidence="2" type="ORF">AKJ09_01280</name>
</gene>
<evidence type="ECO:0000256" key="1">
    <source>
        <dbReference type="SAM" id="MobiDB-lite"/>
    </source>
</evidence>
<evidence type="ECO:0000313" key="2">
    <source>
        <dbReference type="EMBL" id="AKU94616.1"/>
    </source>
</evidence>
<feature type="region of interest" description="Disordered" evidence="1">
    <location>
        <begin position="24"/>
        <end position="66"/>
    </location>
</feature>
<name>A0A0K1PMH6_9BACT</name>
<organism evidence="2 3">
    <name type="scientific">Labilithrix luteola</name>
    <dbReference type="NCBI Taxonomy" id="1391654"/>
    <lineage>
        <taxon>Bacteria</taxon>
        <taxon>Pseudomonadati</taxon>
        <taxon>Myxococcota</taxon>
        <taxon>Polyangia</taxon>
        <taxon>Polyangiales</taxon>
        <taxon>Labilitrichaceae</taxon>
        <taxon>Labilithrix</taxon>
    </lineage>
</organism>
<dbReference type="STRING" id="1391654.AKJ09_01280"/>
<protein>
    <submittedName>
        <fullName evidence="2">Uncharacterized protein</fullName>
    </submittedName>
</protein>
<sequence length="161" mass="17322">MLAPILRGGDVMAREDDRIEKLIDETNAESFPASDPPAWTLGGELRPDLDEPSTHGTHAQRREPEVSTVRVTVVEFVVRMATIEGASDVPRHDAADRHSHPGPHARCGIGCSQPSASLWECDDEGAYLGPLESGHRLCSEEIAGVERVTSTIAIRSTASSS</sequence>
<dbReference type="KEGG" id="llu:AKJ09_01280"/>
<accession>A0A0K1PMH6</accession>
<dbReference type="Proteomes" id="UP000064967">
    <property type="component" value="Chromosome"/>
</dbReference>
<reference evidence="2 3" key="1">
    <citation type="submission" date="2015-08" db="EMBL/GenBank/DDBJ databases">
        <authorList>
            <person name="Babu N.S."/>
            <person name="Beckwith C.J."/>
            <person name="Beseler K.G."/>
            <person name="Brison A."/>
            <person name="Carone J.V."/>
            <person name="Caskin T.P."/>
            <person name="Diamond M."/>
            <person name="Durham M.E."/>
            <person name="Foxe J.M."/>
            <person name="Go M."/>
            <person name="Henderson B.A."/>
            <person name="Jones I.B."/>
            <person name="McGettigan J.A."/>
            <person name="Micheletti S.J."/>
            <person name="Nasrallah M.E."/>
            <person name="Ortiz D."/>
            <person name="Piller C.R."/>
            <person name="Privatt S.R."/>
            <person name="Schneider S.L."/>
            <person name="Sharp S."/>
            <person name="Smith T.C."/>
            <person name="Stanton J.D."/>
            <person name="Ullery H.E."/>
            <person name="Wilson R.J."/>
            <person name="Serrano M.G."/>
            <person name="Buck G."/>
            <person name="Lee V."/>
            <person name="Wang Y."/>
            <person name="Carvalho R."/>
            <person name="Voegtly L."/>
            <person name="Shi R."/>
            <person name="Duckworth R."/>
            <person name="Johnson A."/>
            <person name="Loviza R."/>
            <person name="Walstead R."/>
            <person name="Shah Z."/>
            <person name="Kiflezghi M."/>
            <person name="Wade K."/>
            <person name="Ball S.L."/>
            <person name="Bradley K.W."/>
            <person name="Asai D.J."/>
            <person name="Bowman C.A."/>
            <person name="Russell D.A."/>
            <person name="Pope W.H."/>
            <person name="Jacobs-Sera D."/>
            <person name="Hendrix R.W."/>
            <person name="Hatfull G.F."/>
        </authorList>
    </citation>
    <scope>NUCLEOTIDE SEQUENCE [LARGE SCALE GENOMIC DNA]</scope>
    <source>
        <strain evidence="2 3">DSM 27648</strain>
    </source>
</reference>